<comment type="caution">
    <text evidence="1">The sequence shown here is derived from an EMBL/GenBank/DDBJ whole genome shotgun (WGS) entry which is preliminary data.</text>
</comment>
<proteinExistence type="predicted"/>
<dbReference type="Proteomes" id="UP001221208">
    <property type="component" value="Unassembled WGS sequence"/>
</dbReference>
<sequence>MSIIDSAPQYCIASFLNKDEVGKVSGQEEEFGMFLGLTGSASSCRKQWKATVAKPLVVPRQRLSITSRPRSN</sequence>
<reference evidence="1 2" key="1">
    <citation type="submission" date="2022-10" db="EMBL/GenBank/DDBJ databases">
        <title>Janthinobacterium sp. hw3 Genome sequencing.</title>
        <authorList>
            <person name="Park S."/>
        </authorList>
    </citation>
    <scope>NUCLEOTIDE SEQUENCE [LARGE SCALE GENOMIC DNA]</scope>
    <source>
        <strain evidence="2">hw3</strain>
    </source>
</reference>
<organism evidence="1 2">
    <name type="scientific">Janthinobacterium fluminis</name>
    <dbReference type="NCBI Taxonomy" id="2987524"/>
    <lineage>
        <taxon>Bacteria</taxon>
        <taxon>Pseudomonadati</taxon>
        <taxon>Pseudomonadota</taxon>
        <taxon>Betaproteobacteria</taxon>
        <taxon>Burkholderiales</taxon>
        <taxon>Oxalobacteraceae</taxon>
        <taxon>Janthinobacterium</taxon>
    </lineage>
</organism>
<accession>A0ABT5JZ54</accession>
<evidence type="ECO:0000313" key="1">
    <source>
        <dbReference type="EMBL" id="MDC8757480.1"/>
    </source>
</evidence>
<evidence type="ECO:0000313" key="2">
    <source>
        <dbReference type="Proteomes" id="UP001221208"/>
    </source>
</evidence>
<keyword evidence="2" id="KW-1185">Reference proteome</keyword>
<gene>
    <name evidence="1" type="ORF">OIK44_07770</name>
</gene>
<dbReference type="EMBL" id="JAQQXR010000002">
    <property type="protein sequence ID" value="MDC8757480.1"/>
    <property type="molecule type" value="Genomic_DNA"/>
</dbReference>
<name>A0ABT5JZ54_9BURK</name>
<protein>
    <submittedName>
        <fullName evidence="1">Uncharacterized protein</fullName>
    </submittedName>
</protein>